<dbReference type="Proteomes" id="UP000828390">
    <property type="component" value="Unassembled WGS sequence"/>
</dbReference>
<organism evidence="2 3">
    <name type="scientific">Dreissena polymorpha</name>
    <name type="common">Zebra mussel</name>
    <name type="synonym">Mytilus polymorpha</name>
    <dbReference type="NCBI Taxonomy" id="45954"/>
    <lineage>
        <taxon>Eukaryota</taxon>
        <taxon>Metazoa</taxon>
        <taxon>Spiralia</taxon>
        <taxon>Lophotrochozoa</taxon>
        <taxon>Mollusca</taxon>
        <taxon>Bivalvia</taxon>
        <taxon>Autobranchia</taxon>
        <taxon>Heteroconchia</taxon>
        <taxon>Euheterodonta</taxon>
        <taxon>Imparidentia</taxon>
        <taxon>Neoheterodontei</taxon>
        <taxon>Myida</taxon>
        <taxon>Dreissenoidea</taxon>
        <taxon>Dreissenidae</taxon>
        <taxon>Dreissena</taxon>
    </lineage>
</organism>
<reference evidence="2" key="2">
    <citation type="submission" date="2020-11" db="EMBL/GenBank/DDBJ databases">
        <authorList>
            <person name="McCartney M.A."/>
            <person name="Auch B."/>
            <person name="Kono T."/>
            <person name="Mallez S."/>
            <person name="Becker A."/>
            <person name="Gohl D.M."/>
            <person name="Silverstein K.A.T."/>
            <person name="Koren S."/>
            <person name="Bechman K.B."/>
            <person name="Herman A."/>
            <person name="Abrahante J.E."/>
            <person name="Garbe J."/>
        </authorList>
    </citation>
    <scope>NUCLEOTIDE SEQUENCE</scope>
    <source>
        <strain evidence="2">Duluth1</strain>
        <tissue evidence="2">Whole animal</tissue>
    </source>
</reference>
<feature type="region of interest" description="Disordered" evidence="1">
    <location>
        <begin position="1"/>
        <end position="75"/>
    </location>
</feature>
<feature type="compositionally biased region" description="Acidic residues" evidence="1">
    <location>
        <begin position="22"/>
        <end position="68"/>
    </location>
</feature>
<dbReference type="EMBL" id="JAIWYP010000001">
    <property type="protein sequence ID" value="KAH3897376.1"/>
    <property type="molecule type" value="Genomic_DNA"/>
</dbReference>
<evidence type="ECO:0000313" key="3">
    <source>
        <dbReference type="Proteomes" id="UP000828390"/>
    </source>
</evidence>
<feature type="compositionally biased region" description="Acidic residues" evidence="1">
    <location>
        <begin position="1"/>
        <end position="16"/>
    </location>
</feature>
<sequence>MIQNDDEEEEDDDEYDDHNTDDNDDDDDEEVEKEEEEEKEEVEEERDDDDDDDDDHDGDGDDDDDCVDPEYAPTLPPNLLTKLTEVGDECCIICVLQILVETERFSILLLGKANQRIPSLSGMVTSN</sequence>
<evidence type="ECO:0000256" key="1">
    <source>
        <dbReference type="SAM" id="MobiDB-lite"/>
    </source>
</evidence>
<evidence type="ECO:0000313" key="2">
    <source>
        <dbReference type="EMBL" id="KAH3897376.1"/>
    </source>
</evidence>
<dbReference type="AlphaFoldDB" id="A0A9D4SA25"/>
<keyword evidence="3" id="KW-1185">Reference proteome</keyword>
<reference evidence="2" key="1">
    <citation type="journal article" date="2019" name="bioRxiv">
        <title>The Genome of the Zebra Mussel, Dreissena polymorpha: A Resource for Invasive Species Research.</title>
        <authorList>
            <person name="McCartney M.A."/>
            <person name="Auch B."/>
            <person name="Kono T."/>
            <person name="Mallez S."/>
            <person name="Zhang Y."/>
            <person name="Obille A."/>
            <person name="Becker A."/>
            <person name="Abrahante J.E."/>
            <person name="Garbe J."/>
            <person name="Badalamenti J.P."/>
            <person name="Herman A."/>
            <person name="Mangelson H."/>
            <person name="Liachko I."/>
            <person name="Sullivan S."/>
            <person name="Sone E.D."/>
            <person name="Koren S."/>
            <person name="Silverstein K.A.T."/>
            <person name="Beckman K.B."/>
            <person name="Gohl D.M."/>
        </authorList>
    </citation>
    <scope>NUCLEOTIDE SEQUENCE</scope>
    <source>
        <strain evidence="2">Duluth1</strain>
        <tissue evidence="2">Whole animal</tissue>
    </source>
</reference>
<accession>A0A9D4SA25</accession>
<name>A0A9D4SA25_DREPO</name>
<protein>
    <submittedName>
        <fullName evidence="2">Uncharacterized protein</fullName>
    </submittedName>
</protein>
<comment type="caution">
    <text evidence="2">The sequence shown here is derived from an EMBL/GenBank/DDBJ whole genome shotgun (WGS) entry which is preliminary data.</text>
</comment>
<proteinExistence type="predicted"/>
<gene>
    <name evidence="2" type="ORF">DPMN_021564</name>
</gene>